<organism evidence="3 4">
    <name type="scientific">Helicobacter jaachi</name>
    <dbReference type="NCBI Taxonomy" id="1677920"/>
    <lineage>
        <taxon>Bacteria</taxon>
        <taxon>Pseudomonadati</taxon>
        <taxon>Campylobacterota</taxon>
        <taxon>Epsilonproteobacteria</taxon>
        <taxon>Campylobacterales</taxon>
        <taxon>Helicobacteraceae</taxon>
        <taxon>Helicobacter</taxon>
    </lineage>
</organism>
<dbReference type="RefSeq" id="WP_138109808.1">
    <property type="nucleotide sequence ID" value="NZ_JRPR02000001.1"/>
</dbReference>
<keyword evidence="4" id="KW-1185">Reference proteome</keyword>
<comment type="caution">
    <text evidence="3">The sequence shown here is derived from an EMBL/GenBank/DDBJ whole genome shotgun (WGS) entry which is preliminary data.</text>
</comment>
<dbReference type="AlphaFoldDB" id="A0A4U8TCP2"/>
<feature type="domain" description="Formyl transferase N-terminal" evidence="1">
    <location>
        <begin position="1"/>
        <end position="173"/>
    </location>
</feature>
<dbReference type="PANTHER" id="PTHR11138">
    <property type="entry name" value="METHIONYL-TRNA FORMYLTRANSFERASE"/>
    <property type="match status" value="1"/>
</dbReference>
<proteinExistence type="predicted"/>
<dbReference type="InterPro" id="IPR036477">
    <property type="entry name" value="Formyl_transf_N_sf"/>
</dbReference>
<dbReference type="SUPFAM" id="SSF50486">
    <property type="entry name" value="FMT C-terminal domain-like"/>
    <property type="match status" value="1"/>
</dbReference>
<dbReference type="GO" id="GO:0005829">
    <property type="term" value="C:cytosol"/>
    <property type="evidence" value="ECO:0007669"/>
    <property type="project" value="TreeGrafter"/>
</dbReference>
<protein>
    <submittedName>
        <fullName evidence="3">Methionyl-tRNA formyltransferase</fullName>
    </submittedName>
</protein>
<dbReference type="GO" id="GO:0004479">
    <property type="term" value="F:methionyl-tRNA formyltransferase activity"/>
    <property type="evidence" value="ECO:0007669"/>
    <property type="project" value="TreeGrafter"/>
</dbReference>
<dbReference type="InterPro" id="IPR002376">
    <property type="entry name" value="Formyl_transf_N"/>
</dbReference>
<keyword evidence="3" id="KW-0808">Transferase</keyword>
<name>A0A4U8TCP2_9HELI</name>
<dbReference type="InterPro" id="IPR005793">
    <property type="entry name" value="Formyl_trans_C"/>
</dbReference>
<feature type="domain" description="Formyl transferase C-terminal" evidence="2">
    <location>
        <begin position="245"/>
        <end position="324"/>
    </location>
</feature>
<dbReference type="PANTHER" id="PTHR11138:SF5">
    <property type="entry name" value="METHIONYL-TRNA FORMYLTRANSFERASE, MITOCHONDRIAL"/>
    <property type="match status" value="1"/>
</dbReference>
<dbReference type="CDD" id="cd08702">
    <property type="entry name" value="Arna_FMT_C"/>
    <property type="match status" value="1"/>
</dbReference>
<dbReference type="SUPFAM" id="SSF53328">
    <property type="entry name" value="Formyltransferase"/>
    <property type="match status" value="1"/>
</dbReference>
<sequence>MNIVFIGCVAFSKACLQTLIALSQRHSSLHITGVVTKQSSPFNADFCDIAPLARTHNIKAFYTTDINDASTREFIISCAPDIIYCFGWSALIKQALLDLCPIIGYHPAALPHNRGRHPIIWALALGLKESASSFFVMDSGADSGAILSQVPFAIESSDNAASLCARVERIAKEQIEDFTLDILERANASLANTKIGGNTESSAQNAQFSQLTGGGADTNLAQILSSLTIPQNHSLSNLWRKRGARDGIIDFRMSAEGIYNLVRALSKPYVGAEVLYNGAHYKVWEAKIVSVSLKNIESGKILRVDSQGVLVKAYDDAILLTHHELNPLPKEGEYF</sequence>
<gene>
    <name evidence="3" type="ORF">LS71_003160</name>
</gene>
<evidence type="ECO:0000313" key="3">
    <source>
        <dbReference type="EMBL" id="TLD97746.1"/>
    </source>
</evidence>
<accession>A0A4U8TCP2</accession>
<evidence type="ECO:0000259" key="2">
    <source>
        <dbReference type="Pfam" id="PF02911"/>
    </source>
</evidence>
<dbReference type="Proteomes" id="UP000029733">
    <property type="component" value="Unassembled WGS sequence"/>
</dbReference>
<evidence type="ECO:0000313" key="4">
    <source>
        <dbReference type="Proteomes" id="UP000029733"/>
    </source>
</evidence>
<dbReference type="Pfam" id="PF02911">
    <property type="entry name" value="Formyl_trans_C"/>
    <property type="match status" value="1"/>
</dbReference>
<dbReference type="InterPro" id="IPR011034">
    <property type="entry name" value="Formyl_transferase-like_C_sf"/>
</dbReference>
<evidence type="ECO:0000259" key="1">
    <source>
        <dbReference type="Pfam" id="PF00551"/>
    </source>
</evidence>
<dbReference type="Gene3D" id="3.40.50.12230">
    <property type="match status" value="1"/>
</dbReference>
<reference evidence="3 4" key="1">
    <citation type="journal article" date="2014" name="Genome Announc.">
        <title>Draft genome sequences of eight enterohepatic helicobacter species isolated from both laboratory and wild rodents.</title>
        <authorList>
            <person name="Sheh A."/>
            <person name="Shen Z."/>
            <person name="Fox J.G."/>
        </authorList>
    </citation>
    <scope>NUCLEOTIDE SEQUENCE [LARGE SCALE GENOMIC DNA]</scope>
    <source>
        <strain evidence="3 4">MIT 09-6949</strain>
    </source>
</reference>
<dbReference type="Pfam" id="PF00551">
    <property type="entry name" value="Formyl_trans_N"/>
    <property type="match status" value="1"/>
</dbReference>
<dbReference type="STRING" id="1677920.LS71_09430"/>
<dbReference type="EMBL" id="JRPR02000001">
    <property type="protein sequence ID" value="TLD97746.1"/>
    <property type="molecule type" value="Genomic_DNA"/>
</dbReference>
<dbReference type="OrthoDB" id="5320219at2"/>